<keyword evidence="3" id="KW-1185">Reference proteome</keyword>
<reference evidence="2" key="1">
    <citation type="submission" date="2019-04" db="EMBL/GenBank/DDBJ databases">
        <title>Sequencing of skin fungus with MAO and IRED activity.</title>
        <authorList>
            <person name="Marsaioli A.J."/>
            <person name="Bonatto J.M.C."/>
            <person name="Reis Junior O."/>
        </authorList>
    </citation>
    <scope>NUCLEOTIDE SEQUENCE</scope>
    <source>
        <strain evidence="2">30M1</strain>
    </source>
</reference>
<feature type="compositionally biased region" description="Basic and acidic residues" evidence="1">
    <location>
        <begin position="29"/>
        <end position="45"/>
    </location>
</feature>
<feature type="region of interest" description="Disordered" evidence="1">
    <location>
        <begin position="296"/>
        <end position="330"/>
    </location>
</feature>
<name>A0A9P4WDM8_CURKU</name>
<evidence type="ECO:0000313" key="2">
    <source>
        <dbReference type="EMBL" id="KAF3006068.1"/>
    </source>
</evidence>
<accession>A0A9P4WDM8</accession>
<feature type="compositionally biased region" description="Basic residues" evidence="1">
    <location>
        <begin position="64"/>
        <end position="73"/>
    </location>
</feature>
<dbReference type="Proteomes" id="UP000801428">
    <property type="component" value="Unassembled WGS sequence"/>
</dbReference>
<feature type="region of interest" description="Disordered" evidence="1">
    <location>
        <begin position="1"/>
        <end position="97"/>
    </location>
</feature>
<organism evidence="2 3">
    <name type="scientific">Curvularia kusanoi</name>
    <name type="common">Cochliobolus kusanoi</name>
    <dbReference type="NCBI Taxonomy" id="90978"/>
    <lineage>
        <taxon>Eukaryota</taxon>
        <taxon>Fungi</taxon>
        <taxon>Dikarya</taxon>
        <taxon>Ascomycota</taxon>
        <taxon>Pezizomycotina</taxon>
        <taxon>Dothideomycetes</taxon>
        <taxon>Pleosporomycetidae</taxon>
        <taxon>Pleosporales</taxon>
        <taxon>Pleosporineae</taxon>
        <taxon>Pleosporaceae</taxon>
        <taxon>Curvularia</taxon>
    </lineage>
</organism>
<feature type="region of interest" description="Disordered" evidence="1">
    <location>
        <begin position="164"/>
        <end position="196"/>
    </location>
</feature>
<protein>
    <submittedName>
        <fullName evidence="2">Uncharacterized protein</fullName>
    </submittedName>
</protein>
<feature type="compositionally biased region" description="Basic and acidic residues" evidence="1">
    <location>
        <begin position="218"/>
        <end position="228"/>
    </location>
</feature>
<evidence type="ECO:0000256" key="1">
    <source>
        <dbReference type="SAM" id="MobiDB-lite"/>
    </source>
</evidence>
<gene>
    <name evidence="2" type="ORF">E8E13_010986</name>
</gene>
<evidence type="ECO:0000313" key="3">
    <source>
        <dbReference type="Proteomes" id="UP000801428"/>
    </source>
</evidence>
<feature type="compositionally biased region" description="Polar residues" evidence="1">
    <location>
        <begin position="245"/>
        <end position="257"/>
    </location>
</feature>
<dbReference type="EMBL" id="SWKU01000006">
    <property type="protein sequence ID" value="KAF3006068.1"/>
    <property type="molecule type" value="Genomic_DNA"/>
</dbReference>
<feature type="region of interest" description="Disordered" evidence="1">
    <location>
        <begin position="214"/>
        <end position="262"/>
    </location>
</feature>
<proteinExistence type="predicted"/>
<sequence>MTPPPSTTTSSTPRREPPMGAAMGASGSRFEERRETAKGKREKTPKPQLRQFGTGQHVASRVEKKTKRTKGKRRAIERTPPRLVAQPERNRGSPITIEDDVEAPLRLSFADDDAKFTLADIPDLELRKRTAQLMAVAPTLPVAELYHLLMENCGRFEMAKGEAVRRSQIPPNPTPLPRAGAAQLTKPVGEDDATDETVVKIDYDDEIFLYDMESLDLSPRKSKPDTSKPKKPKKRPPTPSKNLRKTCTTESKGQTTKGKACKTKDKGYVLEEVSPYTGDINRGIRETSEDRAFVVPDDEVLFENSDADYSDSDHSTSSEEDLLGEEEDLAIDIEPEYAYNSDVLSPSPGTG</sequence>
<feature type="compositionally biased region" description="Acidic residues" evidence="1">
    <location>
        <begin position="318"/>
        <end position="330"/>
    </location>
</feature>
<feature type="compositionally biased region" description="Acidic residues" evidence="1">
    <location>
        <begin position="296"/>
        <end position="310"/>
    </location>
</feature>
<dbReference type="OrthoDB" id="3798749at2759"/>
<dbReference type="AlphaFoldDB" id="A0A9P4WDM8"/>
<comment type="caution">
    <text evidence="2">The sequence shown here is derived from an EMBL/GenBank/DDBJ whole genome shotgun (WGS) entry which is preliminary data.</text>
</comment>